<dbReference type="PRINTS" id="PR00778">
    <property type="entry name" value="HTHARSR"/>
</dbReference>
<evidence type="ECO:0000256" key="3">
    <source>
        <dbReference type="ARBA" id="ARBA00023015"/>
    </source>
</evidence>
<dbReference type="GO" id="GO:0003700">
    <property type="term" value="F:DNA-binding transcription factor activity"/>
    <property type="evidence" value="ECO:0007669"/>
    <property type="project" value="InterPro"/>
</dbReference>
<dbReference type="STRING" id="351348.Maqu_3638"/>
<dbReference type="NCBIfam" id="NF033788">
    <property type="entry name" value="HTH_metalloreg"/>
    <property type="match status" value="1"/>
</dbReference>
<dbReference type="CDD" id="cd00090">
    <property type="entry name" value="HTH_ARSR"/>
    <property type="match status" value="1"/>
</dbReference>
<dbReference type="HOGENOM" id="CLU_097806_3_1_6"/>
<evidence type="ECO:0000256" key="4">
    <source>
        <dbReference type="ARBA" id="ARBA00023125"/>
    </source>
</evidence>
<gene>
    <name evidence="8" type="ordered locus">Maqu_3638</name>
</gene>
<dbReference type="PANTHER" id="PTHR33154:SF18">
    <property type="entry name" value="ARSENICAL RESISTANCE OPERON REPRESSOR"/>
    <property type="match status" value="1"/>
</dbReference>
<comment type="function">
    <text evidence="6">Binds arsenite and regulates the expression of arsenic efflux pumps. In vitro, also binds antimony and bismuth, but not arsenate.</text>
</comment>
<keyword evidence="2" id="KW-0479">Metal-binding</keyword>
<keyword evidence="5" id="KW-0804">Transcription</keyword>
<proteinExistence type="predicted"/>
<evidence type="ECO:0000256" key="6">
    <source>
        <dbReference type="ARBA" id="ARBA00060178"/>
    </source>
</evidence>
<evidence type="ECO:0000313" key="8">
    <source>
        <dbReference type="EMBL" id="ABM20707.1"/>
    </source>
</evidence>
<evidence type="ECO:0000313" key="9">
    <source>
        <dbReference type="Proteomes" id="UP000000998"/>
    </source>
</evidence>
<protein>
    <submittedName>
        <fullName evidence="8">Transcriptional regulator, ArsR family</fullName>
    </submittedName>
</protein>
<dbReference type="NCBIfam" id="NF007528">
    <property type="entry name" value="PRK10141.1"/>
    <property type="match status" value="1"/>
</dbReference>
<keyword evidence="3" id="KW-0805">Transcription regulation</keyword>
<evidence type="ECO:0000259" key="7">
    <source>
        <dbReference type="PROSITE" id="PS50987"/>
    </source>
</evidence>
<sequence>MRKTAYSNKRIYWSVNMKGQAHYNPISLFKALGDELRLAATLLIHRQGELCVCELMAAFEAPQPKVSRHLASLREAGLLETERRGQWVYYYLSPHLPDWMVRVLEETAVNNPALIKQPLARLQAMADRPAVQCP</sequence>
<organism evidence="8 9">
    <name type="scientific">Marinobacter nauticus (strain ATCC 700491 / DSM 11845 / VT8)</name>
    <name type="common">Marinobacter aquaeolei</name>
    <dbReference type="NCBI Taxonomy" id="351348"/>
    <lineage>
        <taxon>Bacteria</taxon>
        <taxon>Pseudomonadati</taxon>
        <taxon>Pseudomonadota</taxon>
        <taxon>Gammaproteobacteria</taxon>
        <taxon>Pseudomonadales</taxon>
        <taxon>Marinobacteraceae</taxon>
        <taxon>Marinobacter</taxon>
    </lineage>
</organism>
<dbReference type="KEGG" id="maq:Maqu_3638"/>
<keyword evidence="1" id="KW-0059">Arsenical resistance</keyword>
<dbReference type="Pfam" id="PF01022">
    <property type="entry name" value="HTH_5"/>
    <property type="match status" value="1"/>
</dbReference>
<dbReference type="InterPro" id="IPR036390">
    <property type="entry name" value="WH_DNA-bd_sf"/>
</dbReference>
<dbReference type="SMART" id="SM00418">
    <property type="entry name" value="HTH_ARSR"/>
    <property type="match status" value="1"/>
</dbReference>
<dbReference type="InterPro" id="IPR036388">
    <property type="entry name" value="WH-like_DNA-bd_sf"/>
</dbReference>
<dbReference type="Gene3D" id="1.10.10.10">
    <property type="entry name" value="Winged helix-like DNA-binding domain superfamily/Winged helix DNA-binding domain"/>
    <property type="match status" value="1"/>
</dbReference>
<dbReference type="eggNOG" id="COG0640">
    <property type="taxonomic scope" value="Bacteria"/>
</dbReference>
<name>A1U6T8_MARN8</name>
<accession>A1U6T8</accession>
<dbReference type="PANTHER" id="PTHR33154">
    <property type="entry name" value="TRANSCRIPTIONAL REGULATOR, ARSR FAMILY"/>
    <property type="match status" value="1"/>
</dbReference>
<evidence type="ECO:0000256" key="2">
    <source>
        <dbReference type="ARBA" id="ARBA00022851"/>
    </source>
</evidence>
<dbReference type="InterPro" id="IPR011991">
    <property type="entry name" value="ArsR-like_HTH"/>
</dbReference>
<dbReference type="InterPro" id="IPR001845">
    <property type="entry name" value="HTH_ArsR_DNA-bd_dom"/>
</dbReference>
<dbReference type="SUPFAM" id="SSF46785">
    <property type="entry name" value="Winged helix' DNA-binding domain"/>
    <property type="match status" value="1"/>
</dbReference>
<dbReference type="EMBL" id="CP000514">
    <property type="protein sequence ID" value="ABM20707.1"/>
    <property type="molecule type" value="Genomic_DNA"/>
</dbReference>
<dbReference type="GO" id="GO:0046872">
    <property type="term" value="F:metal ion binding"/>
    <property type="evidence" value="ECO:0007669"/>
    <property type="project" value="UniProtKB-KW"/>
</dbReference>
<dbReference type="AlphaFoldDB" id="A1U6T8"/>
<dbReference type="Proteomes" id="UP000000998">
    <property type="component" value="Chromosome"/>
</dbReference>
<feature type="domain" description="HTH arsR-type" evidence="7">
    <location>
        <begin position="17"/>
        <end position="111"/>
    </location>
</feature>
<dbReference type="InterPro" id="IPR051081">
    <property type="entry name" value="HTH_MetalResp_TranReg"/>
</dbReference>
<evidence type="ECO:0000256" key="1">
    <source>
        <dbReference type="ARBA" id="ARBA00022849"/>
    </source>
</evidence>
<dbReference type="FunFam" id="1.10.10.10:FF:000279">
    <property type="entry name" value="Transcriptional regulator, ArsR family"/>
    <property type="match status" value="1"/>
</dbReference>
<keyword evidence="4" id="KW-0238">DNA-binding</keyword>
<reference evidence="9" key="1">
    <citation type="journal article" date="2011" name="Appl. Environ. Microbiol.">
        <title>Genomic potential of Marinobacter aquaeolei, a biogeochemical 'opportunitroph'.</title>
        <authorList>
            <person name="Singer E."/>
            <person name="Webb E.A."/>
            <person name="Nelson W.C."/>
            <person name="Heidelberg J.F."/>
            <person name="Ivanova N."/>
            <person name="Pati A."/>
            <person name="Edwards K.J."/>
        </authorList>
    </citation>
    <scope>NUCLEOTIDE SEQUENCE [LARGE SCALE GENOMIC DNA]</scope>
    <source>
        <strain evidence="9">ATCC 700491 / DSM 11845 / VT8</strain>
    </source>
</reference>
<evidence type="ECO:0000256" key="5">
    <source>
        <dbReference type="ARBA" id="ARBA00023163"/>
    </source>
</evidence>
<dbReference type="GO" id="GO:0046685">
    <property type="term" value="P:response to arsenic-containing substance"/>
    <property type="evidence" value="ECO:0007669"/>
    <property type="project" value="UniProtKB-KW"/>
</dbReference>
<dbReference type="GO" id="GO:0003677">
    <property type="term" value="F:DNA binding"/>
    <property type="evidence" value="ECO:0007669"/>
    <property type="project" value="UniProtKB-KW"/>
</dbReference>
<keyword evidence="2" id="KW-0480">Metal-thiolate cluster</keyword>
<dbReference type="PROSITE" id="PS50987">
    <property type="entry name" value="HTH_ARSR_2"/>
    <property type="match status" value="1"/>
</dbReference>